<organism evidence="2 3">
    <name type="scientific">Pedococcus bigeumensis</name>
    <dbReference type="NCBI Taxonomy" id="433644"/>
    <lineage>
        <taxon>Bacteria</taxon>
        <taxon>Bacillati</taxon>
        <taxon>Actinomycetota</taxon>
        <taxon>Actinomycetes</taxon>
        <taxon>Micrococcales</taxon>
        <taxon>Intrasporangiaceae</taxon>
        <taxon>Pedococcus</taxon>
    </lineage>
</organism>
<dbReference type="AlphaFoldDB" id="A0A502D5U4"/>
<name>A0A502D5U4_9MICO</name>
<reference evidence="2 3" key="1">
    <citation type="journal article" date="2019" name="Environ. Microbiol.">
        <title>Species interactions and distinct microbial communities in high Arctic permafrost affected cryosols are associated with the CH4 and CO2 gas fluxes.</title>
        <authorList>
            <person name="Altshuler I."/>
            <person name="Hamel J."/>
            <person name="Turney S."/>
            <person name="Magnuson E."/>
            <person name="Levesque R."/>
            <person name="Greer C."/>
            <person name="Whyte L.G."/>
        </authorList>
    </citation>
    <scope>NUCLEOTIDE SEQUENCE [LARGE SCALE GENOMIC DNA]</scope>
    <source>
        <strain evidence="2 3">S9.3A</strain>
    </source>
</reference>
<feature type="chain" id="PRO_5038968560" evidence="1">
    <location>
        <begin position="20"/>
        <end position="720"/>
    </location>
</feature>
<dbReference type="GO" id="GO:0005975">
    <property type="term" value="P:carbohydrate metabolic process"/>
    <property type="evidence" value="ECO:0007669"/>
    <property type="project" value="UniProtKB-ARBA"/>
</dbReference>
<comment type="caution">
    <text evidence="2">The sequence shown here is derived from an EMBL/GenBank/DDBJ whole genome shotgun (WGS) entry which is preliminary data.</text>
</comment>
<dbReference type="EMBL" id="RCZM01000001">
    <property type="protein sequence ID" value="TPG19456.1"/>
    <property type="molecule type" value="Genomic_DNA"/>
</dbReference>
<gene>
    <name evidence="2" type="ORF">EAH86_03025</name>
</gene>
<protein>
    <submittedName>
        <fullName evidence="2">Uncharacterized protein</fullName>
    </submittedName>
</protein>
<dbReference type="Gene3D" id="2.60.40.10">
    <property type="entry name" value="Immunoglobulins"/>
    <property type="match status" value="1"/>
</dbReference>
<dbReference type="Proteomes" id="UP000317722">
    <property type="component" value="Unassembled WGS sequence"/>
</dbReference>
<sequence>MVSVLCTMVVASVAATGSAAGPAASGAAPATSSVAPTAPYTAATLASGGGGNTVLDSRVGTVTATKFQGDLIQLGATDGDGNSYTASVSPKEGTSWVAGTRVPMTSQTSGGMEAYVNVASPTGGTCWLRGGTVSVIEVTRDGAGDITSLALDWSGTCEDANSTPTIGQFRYNSSVPYSGLTGTSALTFSYATIGRVGPAKTITMTARGSAPIEVADLMLLGSDTPWLVITAQTCKGKTLADGQTCTVTVAPAPRSDSGTVDQLVVLVGADTRWYGTHVEVSGQHHAEGTYQPITSRRALDTRSGLGGTKGVLGARRTLKFKVTGDTVPTPSRVQAVVLTLTAAGTTAATYLTAYPGDKPRPTASSLNAPRGYTGGNTVTVRPDASGYVTVYNNTGSTHVIADVLGYYNKSNDGALAVGGDYHLTMAQRIIDSRSGFGRLKPGYYVDIDWKYPESANLGELRAYALNVTATSATGPGYLTAWSGYGDPPNASTVNFAKGKTASNTVIAPAYFTQRGNDYGPGFALYNGASTAAVHFVIDIVGVYTETGHPNALRFTPLASPTRILDSRKGLGASTWAAGTTRQVFAPSPAATYDTWAVVGNATVVAPTAPTYMTFFEPGTTRPPTSNVNAGIGEVVSNGVVAPLAVGNIFNGYNNKGTANALFDAAGRLDVYPASYEVLSGAQTLAGSSPGGAALGSSLASAMAHLPRGTSLVTPEAVPAH</sequence>
<proteinExistence type="predicted"/>
<keyword evidence="1" id="KW-0732">Signal</keyword>
<evidence type="ECO:0000256" key="1">
    <source>
        <dbReference type="SAM" id="SignalP"/>
    </source>
</evidence>
<evidence type="ECO:0000313" key="3">
    <source>
        <dbReference type="Proteomes" id="UP000317722"/>
    </source>
</evidence>
<evidence type="ECO:0000313" key="2">
    <source>
        <dbReference type="EMBL" id="TPG19456.1"/>
    </source>
</evidence>
<keyword evidence="3" id="KW-1185">Reference proteome</keyword>
<feature type="signal peptide" evidence="1">
    <location>
        <begin position="1"/>
        <end position="19"/>
    </location>
</feature>
<dbReference type="InterPro" id="IPR013783">
    <property type="entry name" value="Ig-like_fold"/>
</dbReference>
<accession>A0A502D5U4</accession>